<evidence type="ECO:0000259" key="5">
    <source>
        <dbReference type="Pfam" id="PF25989"/>
    </source>
</evidence>
<keyword evidence="7" id="KW-1185">Reference proteome</keyword>
<dbReference type="GO" id="GO:0015562">
    <property type="term" value="F:efflux transmembrane transporter activity"/>
    <property type="evidence" value="ECO:0007669"/>
    <property type="project" value="TreeGrafter"/>
</dbReference>
<reference evidence="6 7" key="1">
    <citation type="submission" date="2015-05" db="EMBL/GenBank/DDBJ databases">
        <title>Genome sequencing and analysis of members of genus Stenotrophomonas.</title>
        <authorList>
            <person name="Patil P.P."/>
            <person name="Midha S."/>
            <person name="Patil P.B."/>
        </authorList>
    </citation>
    <scope>NUCLEOTIDE SEQUENCE [LARGE SCALE GENOMIC DNA]</scope>
    <source>
        <strain evidence="6 7">DSM 18941</strain>
    </source>
</reference>
<evidence type="ECO:0000313" key="6">
    <source>
        <dbReference type="EMBL" id="KRG65269.1"/>
    </source>
</evidence>
<evidence type="ECO:0000256" key="2">
    <source>
        <dbReference type="SAM" id="MobiDB-lite"/>
    </source>
</evidence>
<dbReference type="Gene3D" id="1.10.287.470">
    <property type="entry name" value="Helix hairpin bin"/>
    <property type="match status" value="1"/>
</dbReference>
<evidence type="ECO:0000313" key="7">
    <source>
        <dbReference type="Proteomes" id="UP000051863"/>
    </source>
</evidence>
<dbReference type="EMBL" id="LDJJ01000056">
    <property type="protein sequence ID" value="KRG65269.1"/>
    <property type="molecule type" value="Genomic_DNA"/>
</dbReference>
<dbReference type="Pfam" id="PF25989">
    <property type="entry name" value="YknX_C"/>
    <property type="match status" value="1"/>
</dbReference>
<dbReference type="InterPro" id="IPR058637">
    <property type="entry name" value="YknX-like_C"/>
</dbReference>
<feature type="region of interest" description="Disordered" evidence="2">
    <location>
        <begin position="339"/>
        <end position="366"/>
    </location>
</feature>
<dbReference type="Pfam" id="PF25973">
    <property type="entry name" value="BSH_CzcB"/>
    <property type="match status" value="1"/>
</dbReference>
<dbReference type="GO" id="GO:1990281">
    <property type="term" value="C:efflux pump complex"/>
    <property type="evidence" value="ECO:0007669"/>
    <property type="project" value="TreeGrafter"/>
</dbReference>
<dbReference type="FunFam" id="2.40.30.170:FF:000010">
    <property type="entry name" value="Efflux RND transporter periplasmic adaptor subunit"/>
    <property type="match status" value="1"/>
</dbReference>
<comment type="caution">
    <text evidence="6">The sequence shown here is derived from an EMBL/GenBank/DDBJ whole genome shotgun (WGS) entry which is preliminary data.</text>
</comment>
<dbReference type="SUPFAM" id="SSF111369">
    <property type="entry name" value="HlyD-like secretion proteins"/>
    <property type="match status" value="1"/>
</dbReference>
<dbReference type="PANTHER" id="PTHR30469:SF16">
    <property type="entry name" value="HAE1 FAMILY EFFLUX PUMP MFP COMPONENT"/>
    <property type="match status" value="1"/>
</dbReference>
<dbReference type="Gene3D" id="2.40.30.170">
    <property type="match status" value="1"/>
</dbReference>
<dbReference type="AlphaFoldDB" id="A0A0R0C725"/>
<feature type="domain" description="CzcB-like barrel-sandwich hybrid" evidence="4">
    <location>
        <begin position="66"/>
        <end position="190"/>
    </location>
</feature>
<dbReference type="PANTHER" id="PTHR30469">
    <property type="entry name" value="MULTIDRUG RESISTANCE PROTEIN MDTA"/>
    <property type="match status" value="1"/>
</dbReference>
<dbReference type="NCBIfam" id="TIGR01730">
    <property type="entry name" value="RND_mfp"/>
    <property type="match status" value="1"/>
</dbReference>
<name>A0A0R0C725_9GAMM</name>
<comment type="similarity">
    <text evidence="1">Belongs to the membrane fusion protein (MFP) (TC 8.A.1) family.</text>
</comment>
<feature type="domain" description="CusB-like beta-barrel" evidence="3">
    <location>
        <begin position="197"/>
        <end position="269"/>
    </location>
</feature>
<proteinExistence type="inferred from homology"/>
<dbReference type="Pfam" id="PF25954">
    <property type="entry name" value="Beta-barrel_RND_2"/>
    <property type="match status" value="1"/>
</dbReference>
<sequence>MFARFAVTVVGGTVLALALAGCNRKNAEAPRQAAGAVLVTTQIVEAAPWSDSLQANGTAKARESIIVTAKVSEIIDKVHFESGQQVAAGAPLVTLRGQAQQAALAQAQATFSEADRLYKRQRELAAQQLVAHSTLDTQQSIRDAAEARVQQMRVDITDRQVRAPFAGVLGIRQVSPGSLVTPTTAIATLDDISRMHVDFQVPEAQLSSLQNGDKVSGSSIAYPGRSFEGEVSTIDARVDPGSRAITVRADFDNADHALRPGMLLDVRLYRPERSALVIPEIAVVQVGRDSYVFRVKADDSVERADVKTGTRRAGVVEIIEGLKAGERIVVDGTGKLRPGIRIQDDKPGKTAAPAQASTAANKASAG</sequence>
<gene>
    <name evidence="6" type="ORF">ABB27_15745</name>
</gene>
<evidence type="ECO:0000259" key="4">
    <source>
        <dbReference type="Pfam" id="PF25973"/>
    </source>
</evidence>
<dbReference type="InterPro" id="IPR058792">
    <property type="entry name" value="Beta-barrel_RND_2"/>
</dbReference>
<dbReference type="RefSeq" id="WP_057629728.1">
    <property type="nucleotide sequence ID" value="NZ_LDJJ01000056.1"/>
</dbReference>
<feature type="compositionally biased region" description="Low complexity" evidence="2">
    <location>
        <begin position="349"/>
        <end position="366"/>
    </location>
</feature>
<dbReference type="PATRIC" id="fig|405446.3.peg.2906"/>
<organism evidence="6 7">
    <name type="scientific">Stenotrophomonas terrae</name>
    <dbReference type="NCBI Taxonomy" id="405446"/>
    <lineage>
        <taxon>Bacteria</taxon>
        <taxon>Pseudomonadati</taxon>
        <taxon>Pseudomonadota</taxon>
        <taxon>Gammaproteobacteria</taxon>
        <taxon>Lysobacterales</taxon>
        <taxon>Lysobacteraceae</taxon>
        <taxon>Stenotrophomonas</taxon>
    </lineage>
</organism>
<dbReference type="InterPro" id="IPR006143">
    <property type="entry name" value="RND_pump_MFP"/>
</dbReference>
<protein>
    <submittedName>
        <fullName evidence="6">RND transporter</fullName>
    </submittedName>
</protein>
<evidence type="ECO:0000259" key="3">
    <source>
        <dbReference type="Pfam" id="PF25954"/>
    </source>
</evidence>
<dbReference type="Proteomes" id="UP000051863">
    <property type="component" value="Unassembled WGS sequence"/>
</dbReference>
<evidence type="ECO:0000256" key="1">
    <source>
        <dbReference type="ARBA" id="ARBA00009477"/>
    </source>
</evidence>
<feature type="domain" description="YknX-like C-terminal permuted SH3-like" evidence="5">
    <location>
        <begin position="275"/>
        <end position="342"/>
    </location>
</feature>
<dbReference type="InterPro" id="IPR058647">
    <property type="entry name" value="BSH_CzcB-like"/>
</dbReference>
<accession>A0A0R0C725</accession>
<dbReference type="Gene3D" id="2.40.50.100">
    <property type="match status" value="1"/>
</dbReference>
<dbReference type="PROSITE" id="PS51257">
    <property type="entry name" value="PROKAR_LIPOPROTEIN"/>
    <property type="match status" value="1"/>
</dbReference>
<dbReference type="Gene3D" id="2.40.420.20">
    <property type="match status" value="1"/>
</dbReference>
<dbReference type="OrthoDB" id="9806939at2"/>